<evidence type="ECO:0000313" key="2">
    <source>
        <dbReference type="Proteomes" id="UP000525686"/>
    </source>
</evidence>
<name>A0A7W3WRL5_9ACTN</name>
<feature type="non-terminal residue" evidence="1">
    <location>
        <position position="1"/>
    </location>
</feature>
<organism evidence="1 2">
    <name type="scientific">Streptomyces alkaliterrae</name>
    <dbReference type="NCBI Taxonomy" id="2213162"/>
    <lineage>
        <taxon>Bacteria</taxon>
        <taxon>Bacillati</taxon>
        <taxon>Actinomycetota</taxon>
        <taxon>Actinomycetes</taxon>
        <taxon>Kitasatosporales</taxon>
        <taxon>Streptomycetaceae</taxon>
        <taxon>Streptomyces</taxon>
    </lineage>
</organism>
<dbReference type="Proteomes" id="UP000525686">
    <property type="component" value="Unassembled WGS sequence"/>
</dbReference>
<accession>A0A7W3WRL5</accession>
<proteinExistence type="predicted"/>
<dbReference type="EMBL" id="JABJWZ010000547">
    <property type="protein sequence ID" value="MBB1257000.1"/>
    <property type="molecule type" value="Genomic_DNA"/>
</dbReference>
<comment type="caution">
    <text evidence="1">The sequence shown here is derived from an EMBL/GenBank/DDBJ whole genome shotgun (WGS) entry which is preliminary data.</text>
</comment>
<dbReference type="GO" id="GO:0016301">
    <property type="term" value="F:kinase activity"/>
    <property type="evidence" value="ECO:0007669"/>
    <property type="project" value="UniProtKB-KW"/>
</dbReference>
<evidence type="ECO:0000313" key="1">
    <source>
        <dbReference type="EMBL" id="MBB1257000.1"/>
    </source>
</evidence>
<reference evidence="2" key="1">
    <citation type="submission" date="2020-05" db="EMBL/GenBank/DDBJ databases">
        <title>Classification of alakaliphilic streptomycetes isolated from an alkaline soil next to Lonar Crater, India and a proposal for the recognition of Streptomyces alkaliterrae sp. nov.</title>
        <authorList>
            <person name="Golinska P."/>
        </authorList>
    </citation>
    <scope>NUCLEOTIDE SEQUENCE [LARGE SCALE GENOMIC DNA]</scope>
    <source>
        <strain evidence="2">OF3</strain>
    </source>
</reference>
<keyword evidence="1" id="KW-0808">Transferase</keyword>
<protein>
    <submittedName>
        <fullName evidence="1">Diacylglycerol kinase</fullName>
    </submittedName>
</protein>
<gene>
    <name evidence="1" type="ORF">H3146_27250</name>
</gene>
<dbReference type="AlphaFoldDB" id="A0A7W3WRL5"/>
<keyword evidence="1" id="KW-0418">Kinase</keyword>
<sequence>PAVLAFVPVGPAPELELARCLGLPTDVVSASRAVLGGAERPVGLLVDDSDAVLVGGLRIPAARHEPEGAQPPGVRGSLSRCADLVRPARWRASGFPTPSTRLRVEADGVLLVDVEQPVAELSVSAPADCVATGLAEVVVRQVGRDRSASGGQPLRVRARTVTVSGPELGTRTWHVARSSLRLTVPRG</sequence>